<feature type="compositionally biased region" description="Basic and acidic residues" evidence="1">
    <location>
        <begin position="7"/>
        <end position="22"/>
    </location>
</feature>
<dbReference type="EMBL" id="CAJNOV010005534">
    <property type="protein sequence ID" value="CAF1213317.1"/>
    <property type="molecule type" value="Genomic_DNA"/>
</dbReference>
<evidence type="ECO:0000313" key="3">
    <source>
        <dbReference type="EMBL" id="CAF2074238.1"/>
    </source>
</evidence>
<feature type="non-terminal residue" evidence="3">
    <location>
        <position position="1"/>
    </location>
</feature>
<feature type="region of interest" description="Disordered" evidence="1">
    <location>
        <begin position="1"/>
        <end position="41"/>
    </location>
</feature>
<dbReference type="Proteomes" id="UP000663824">
    <property type="component" value="Unassembled WGS sequence"/>
</dbReference>
<accession>A0A816RLG1</accession>
<evidence type="ECO:0000256" key="1">
    <source>
        <dbReference type="SAM" id="MobiDB-lite"/>
    </source>
</evidence>
<gene>
    <name evidence="2" type="ORF">CJN711_LOCUS12626</name>
    <name evidence="3" type="ORF">MBJ925_LOCUS17283</name>
</gene>
<reference evidence="3" key="1">
    <citation type="submission" date="2021-02" db="EMBL/GenBank/DDBJ databases">
        <authorList>
            <person name="Nowell W R."/>
        </authorList>
    </citation>
    <scope>NUCLEOTIDE SEQUENCE</scope>
</reference>
<sequence>DQNPSLDVEHPGAQKTCRSSEHKRLKTGNCGNKSGNVKQSRENANMNDMEDDHDESSYSTTIAGRLCRTRLPIARF</sequence>
<name>A0A816RLG1_9BILA</name>
<evidence type="ECO:0000313" key="4">
    <source>
        <dbReference type="Proteomes" id="UP000663824"/>
    </source>
</evidence>
<dbReference type="AlphaFoldDB" id="A0A816RLG1"/>
<dbReference type="EMBL" id="CAJNRE010008599">
    <property type="protein sequence ID" value="CAF2074238.1"/>
    <property type="molecule type" value="Genomic_DNA"/>
</dbReference>
<evidence type="ECO:0000313" key="2">
    <source>
        <dbReference type="EMBL" id="CAF1213317.1"/>
    </source>
</evidence>
<organism evidence="3 4">
    <name type="scientific">Rotaria magnacalcarata</name>
    <dbReference type="NCBI Taxonomy" id="392030"/>
    <lineage>
        <taxon>Eukaryota</taxon>
        <taxon>Metazoa</taxon>
        <taxon>Spiralia</taxon>
        <taxon>Gnathifera</taxon>
        <taxon>Rotifera</taxon>
        <taxon>Eurotatoria</taxon>
        <taxon>Bdelloidea</taxon>
        <taxon>Philodinida</taxon>
        <taxon>Philodinidae</taxon>
        <taxon>Rotaria</taxon>
    </lineage>
</organism>
<proteinExistence type="predicted"/>
<comment type="caution">
    <text evidence="3">The sequence shown here is derived from an EMBL/GenBank/DDBJ whole genome shotgun (WGS) entry which is preliminary data.</text>
</comment>
<dbReference type="Proteomes" id="UP000663855">
    <property type="component" value="Unassembled WGS sequence"/>
</dbReference>
<protein>
    <submittedName>
        <fullName evidence="3">Uncharacterized protein</fullName>
    </submittedName>
</protein>
<feature type="compositionally biased region" description="Polar residues" evidence="1">
    <location>
        <begin position="29"/>
        <end position="41"/>
    </location>
</feature>